<dbReference type="SUPFAM" id="SSF103481">
    <property type="entry name" value="Multidrug resistance efflux transporter EmrE"/>
    <property type="match status" value="1"/>
</dbReference>
<evidence type="ECO:0000256" key="9">
    <source>
        <dbReference type="ARBA" id="ARBA00023098"/>
    </source>
</evidence>
<dbReference type="Gene3D" id="1.10.3730.20">
    <property type="match status" value="1"/>
</dbReference>
<sequence length="59" mass="6605">LWIITLSRVDLSFAYPLVSLGYVLVLVLSASLFKEKILPVHYFGVLLIIAGVIFITRGR</sequence>
<proteinExistence type="predicted"/>
<keyword evidence="3" id="KW-0444">Lipid biosynthesis</keyword>
<evidence type="ECO:0000256" key="3">
    <source>
        <dbReference type="ARBA" id="ARBA00022516"/>
    </source>
</evidence>
<dbReference type="EMBL" id="PEWD01000051">
    <property type="protein sequence ID" value="PIU68832.1"/>
    <property type="molecule type" value="Genomic_DNA"/>
</dbReference>
<keyword evidence="6 11" id="KW-0812">Transmembrane</keyword>
<evidence type="ECO:0000256" key="7">
    <source>
        <dbReference type="ARBA" id="ARBA00022985"/>
    </source>
</evidence>
<reference evidence="14" key="1">
    <citation type="submission" date="2017-09" db="EMBL/GenBank/DDBJ databases">
        <title>Depth-based differentiation of microbial function through sediment-hosted aquifers and enrichment of novel symbionts in the deep terrestrial subsurface.</title>
        <authorList>
            <person name="Probst A.J."/>
            <person name="Ladd B."/>
            <person name="Jarett J.K."/>
            <person name="Geller-Mcgrath D.E."/>
            <person name="Sieber C.M.K."/>
            <person name="Emerson J.B."/>
            <person name="Anantharaman K."/>
            <person name="Thomas B.C."/>
            <person name="Malmstrom R."/>
            <person name="Stieglmeier M."/>
            <person name="Klingl A."/>
            <person name="Woyke T."/>
            <person name="Ryan C.M."/>
            <person name="Banfield J.F."/>
        </authorList>
    </citation>
    <scope>NUCLEOTIDE SEQUENCE [LARGE SCALE GENOMIC DNA]</scope>
</reference>
<evidence type="ECO:0000256" key="6">
    <source>
        <dbReference type="ARBA" id="ARBA00022692"/>
    </source>
</evidence>
<dbReference type="GO" id="GO:0009103">
    <property type="term" value="P:lipopolysaccharide biosynthetic process"/>
    <property type="evidence" value="ECO:0007669"/>
    <property type="project" value="UniProtKB-KW"/>
</dbReference>
<dbReference type="Pfam" id="PF00892">
    <property type="entry name" value="EamA"/>
    <property type="match status" value="1"/>
</dbReference>
<feature type="domain" description="EamA" evidence="12">
    <location>
        <begin position="1"/>
        <end position="56"/>
    </location>
</feature>
<evidence type="ECO:0000256" key="5">
    <source>
        <dbReference type="ARBA" id="ARBA00022556"/>
    </source>
</evidence>
<evidence type="ECO:0000256" key="1">
    <source>
        <dbReference type="ARBA" id="ARBA00004651"/>
    </source>
</evidence>
<gene>
    <name evidence="13" type="ORF">COS81_02425</name>
</gene>
<evidence type="ECO:0000256" key="2">
    <source>
        <dbReference type="ARBA" id="ARBA00022475"/>
    </source>
</evidence>
<dbReference type="InterPro" id="IPR000620">
    <property type="entry name" value="EamA_dom"/>
</dbReference>
<keyword evidence="5" id="KW-0441">Lipid A biosynthesis</keyword>
<keyword evidence="8 11" id="KW-1133">Transmembrane helix</keyword>
<evidence type="ECO:0000256" key="4">
    <source>
        <dbReference type="ARBA" id="ARBA00022519"/>
    </source>
</evidence>
<keyword evidence="2" id="KW-1003">Cell membrane</keyword>
<dbReference type="PANTHER" id="PTHR30561:SF9">
    <property type="entry name" value="4-AMINO-4-DEOXY-L-ARABINOSE-PHOSPHOUNDECAPRENOL FLIPPASE SUBUNIT ARNF-RELATED"/>
    <property type="match status" value="1"/>
</dbReference>
<dbReference type="Proteomes" id="UP000229916">
    <property type="component" value="Unassembled WGS sequence"/>
</dbReference>
<keyword evidence="9" id="KW-0443">Lipid metabolism</keyword>
<comment type="caution">
    <text evidence="13">The sequence shown here is derived from an EMBL/GenBank/DDBJ whole genome shotgun (WGS) entry which is preliminary data.</text>
</comment>
<dbReference type="GO" id="GO:0022857">
    <property type="term" value="F:transmembrane transporter activity"/>
    <property type="evidence" value="ECO:0007669"/>
    <property type="project" value="InterPro"/>
</dbReference>
<evidence type="ECO:0000256" key="8">
    <source>
        <dbReference type="ARBA" id="ARBA00022989"/>
    </source>
</evidence>
<dbReference type="AlphaFoldDB" id="A0A2M7AN83"/>
<evidence type="ECO:0000313" key="14">
    <source>
        <dbReference type="Proteomes" id="UP000229916"/>
    </source>
</evidence>
<feature type="non-terminal residue" evidence="13">
    <location>
        <position position="1"/>
    </location>
</feature>
<accession>A0A2M7AN83</accession>
<feature type="transmembrane region" description="Helical" evidence="11">
    <location>
        <begin position="12"/>
        <end position="33"/>
    </location>
</feature>
<comment type="subcellular location">
    <subcellularLocation>
        <location evidence="1">Cell membrane</location>
        <topology evidence="1">Multi-pass membrane protein</topology>
    </subcellularLocation>
</comment>
<feature type="transmembrane region" description="Helical" evidence="11">
    <location>
        <begin position="39"/>
        <end position="56"/>
    </location>
</feature>
<dbReference type="InterPro" id="IPR000390">
    <property type="entry name" value="Small_drug/metabolite_transptr"/>
</dbReference>
<dbReference type="InterPro" id="IPR037185">
    <property type="entry name" value="EmrE-like"/>
</dbReference>
<keyword evidence="10 11" id="KW-0472">Membrane</keyword>
<evidence type="ECO:0000256" key="10">
    <source>
        <dbReference type="ARBA" id="ARBA00023136"/>
    </source>
</evidence>
<dbReference type="PANTHER" id="PTHR30561">
    <property type="entry name" value="SMR FAMILY PROTON-DEPENDENT DRUG EFFLUX TRANSPORTER SUGE"/>
    <property type="match status" value="1"/>
</dbReference>
<name>A0A2M7AN83_UNCKA</name>
<organism evidence="13 14">
    <name type="scientific">candidate division WWE3 bacterium CG06_land_8_20_14_3_00_42_16</name>
    <dbReference type="NCBI Taxonomy" id="1975083"/>
    <lineage>
        <taxon>Bacteria</taxon>
        <taxon>Katanobacteria</taxon>
    </lineage>
</organism>
<evidence type="ECO:0000313" key="13">
    <source>
        <dbReference type="EMBL" id="PIU68832.1"/>
    </source>
</evidence>
<evidence type="ECO:0000259" key="12">
    <source>
        <dbReference type="Pfam" id="PF00892"/>
    </source>
</evidence>
<keyword evidence="4" id="KW-0997">Cell inner membrane</keyword>
<keyword evidence="7" id="KW-0448">Lipopolysaccharide biosynthesis</keyword>
<dbReference type="GO" id="GO:0005886">
    <property type="term" value="C:plasma membrane"/>
    <property type="evidence" value="ECO:0007669"/>
    <property type="project" value="UniProtKB-SubCell"/>
</dbReference>
<protein>
    <submittedName>
        <fullName evidence="13">Transporter</fullName>
    </submittedName>
</protein>
<evidence type="ECO:0000256" key="11">
    <source>
        <dbReference type="SAM" id="Phobius"/>
    </source>
</evidence>